<evidence type="ECO:0000259" key="2">
    <source>
        <dbReference type="Pfam" id="PF20789"/>
    </source>
</evidence>
<dbReference type="InterPro" id="IPR049450">
    <property type="entry name" value="ACOT8-like_C"/>
</dbReference>
<dbReference type="PANTHER" id="PTHR38110">
    <property type="entry name" value="CHROMOSOME 23, WHOLE GENOME SHOTGUN SEQUENCE"/>
    <property type="match status" value="1"/>
</dbReference>
<dbReference type="Proteomes" id="UP000750711">
    <property type="component" value="Unassembled WGS sequence"/>
</dbReference>
<keyword evidence="4" id="KW-1185">Reference proteome</keyword>
<dbReference type="PANTHER" id="PTHR38110:SF1">
    <property type="entry name" value="THIOESTERASE DOMAIN-CONTAINING PROTEIN"/>
    <property type="match status" value="1"/>
</dbReference>
<comment type="caution">
    <text evidence="3">The sequence shown here is derived from an EMBL/GenBank/DDBJ whole genome shotgun (WGS) entry which is preliminary data.</text>
</comment>
<name>A0A9P8RN58_9PEZI</name>
<feature type="domain" description="Acyl-CoA thioesterase-like C-terminal" evidence="2">
    <location>
        <begin position="160"/>
        <end position="309"/>
    </location>
</feature>
<dbReference type="InterPro" id="IPR049449">
    <property type="entry name" value="TesB_ACOT8-like_N"/>
</dbReference>
<protein>
    <recommendedName>
        <fullName evidence="5">Thioesterase family protein</fullName>
    </recommendedName>
</protein>
<dbReference type="SUPFAM" id="SSF54637">
    <property type="entry name" value="Thioesterase/thiol ester dehydrase-isomerase"/>
    <property type="match status" value="2"/>
</dbReference>
<dbReference type="InterPro" id="IPR042171">
    <property type="entry name" value="Acyl-CoA_hotdog"/>
</dbReference>
<sequence length="325" mass="36686">MSDPVRSKAAGQRRSTSFAEASAVRRIDSHTYAAFIPDDWLIGTVPHGGLVASIFLQTASQHFATTLQDQDQPHTIALHLDFLRRSQAGPAKLVVKDAKLGRQTSVIHITLIQDDNEEVVGYLTNSNMGKEVGISLDTEYSLHPPPVSADLAKLRDDTDPNWFRVRRMPDIKFRSAFRKLTTWLPKQGQHHQSLADEWVSFSTGEKFTNESLGFVCDMWPVVTENFRPRNTFRIKDNRPPKTPLDENTAHWYPTLVMNLDIKKALPEEGVDFLFVRVRTKGVKNGRLDAEVVIMDERGEIVALSHHVCLAVGVERNLADRKRGKL</sequence>
<gene>
    <name evidence="3" type="ORF">GP486_005193</name>
</gene>
<organism evidence="3 4">
    <name type="scientific">Trichoglossum hirsutum</name>
    <dbReference type="NCBI Taxonomy" id="265104"/>
    <lineage>
        <taxon>Eukaryota</taxon>
        <taxon>Fungi</taxon>
        <taxon>Dikarya</taxon>
        <taxon>Ascomycota</taxon>
        <taxon>Pezizomycotina</taxon>
        <taxon>Geoglossomycetes</taxon>
        <taxon>Geoglossales</taxon>
        <taxon>Geoglossaceae</taxon>
        <taxon>Trichoglossum</taxon>
    </lineage>
</organism>
<dbReference type="Gene3D" id="2.40.160.210">
    <property type="entry name" value="Acyl-CoA thioesterase, double hotdog domain"/>
    <property type="match status" value="1"/>
</dbReference>
<dbReference type="InterPro" id="IPR052389">
    <property type="entry name" value="Sec_Metab_Biosynth-Assoc"/>
</dbReference>
<evidence type="ECO:0000259" key="1">
    <source>
        <dbReference type="Pfam" id="PF13622"/>
    </source>
</evidence>
<evidence type="ECO:0000313" key="4">
    <source>
        <dbReference type="Proteomes" id="UP000750711"/>
    </source>
</evidence>
<evidence type="ECO:0000313" key="3">
    <source>
        <dbReference type="EMBL" id="KAH0557021.1"/>
    </source>
</evidence>
<proteinExistence type="predicted"/>
<accession>A0A9P8RN58</accession>
<reference evidence="3" key="1">
    <citation type="submission" date="2021-03" db="EMBL/GenBank/DDBJ databases">
        <title>Comparative genomics and phylogenomic investigation of the class Geoglossomycetes provide insights into ecological specialization and systematics.</title>
        <authorList>
            <person name="Melie T."/>
            <person name="Pirro S."/>
            <person name="Miller A.N."/>
            <person name="Quandt A."/>
        </authorList>
    </citation>
    <scope>NUCLEOTIDE SEQUENCE</scope>
    <source>
        <strain evidence="3">CAQ_001_2017</strain>
    </source>
</reference>
<dbReference type="Pfam" id="PF13622">
    <property type="entry name" value="4HBT_3"/>
    <property type="match status" value="1"/>
</dbReference>
<dbReference type="CDD" id="cd03440">
    <property type="entry name" value="hot_dog"/>
    <property type="match status" value="1"/>
</dbReference>
<feature type="domain" description="Acyl-CoA thioesterase-like N-terminal HotDog" evidence="1">
    <location>
        <begin position="36"/>
        <end position="125"/>
    </location>
</feature>
<dbReference type="EMBL" id="JAGHQM010000939">
    <property type="protein sequence ID" value="KAH0557021.1"/>
    <property type="molecule type" value="Genomic_DNA"/>
</dbReference>
<evidence type="ECO:0008006" key="5">
    <source>
        <dbReference type="Google" id="ProtNLM"/>
    </source>
</evidence>
<dbReference type="InterPro" id="IPR029069">
    <property type="entry name" value="HotDog_dom_sf"/>
</dbReference>
<dbReference type="Pfam" id="PF20789">
    <property type="entry name" value="4HBT_3C"/>
    <property type="match status" value="1"/>
</dbReference>
<dbReference type="AlphaFoldDB" id="A0A9P8RN58"/>